<dbReference type="GO" id="GO:0006508">
    <property type="term" value="P:proteolysis"/>
    <property type="evidence" value="ECO:0007669"/>
    <property type="project" value="UniProtKB-KW"/>
</dbReference>
<dbReference type="CDD" id="cd05680">
    <property type="entry name" value="M20_dipept_like"/>
    <property type="match status" value="1"/>
</dbReference>
<reference evidence="5 6" key="1">
    <citation type="submission" date="2016-10" db="EMBL/GenBank/DDBJ databases">
        <authorList>
            <person name="de Groot N.N."/>
        </authorList>
    </citation>
    <scope>NUCLEOTIDE SEQUENCE [LARGE SCALE GENOMIC DNA]</scope>
    <source>
        <strain evidence="5 6">DSM 23581</strain>
    </source>
</reference>
<protein>
    <submittedName>
        <fullName evidence="5">Acetylornithine deacetylase/Succinyl-diaminopimelate desuccinylase</fullName>
    </submittedName>
</protein>
<feature type="domain" description="Peptidase M20 dimerisation" evidence="4">
    <location>
        <begin position="199"/>
        <end position="357"/>
    </location>
</feature>
<evidence type="ECO:0000256" key="1">
    <source>
        <dbReference type="ARBA" id="ARBA00022670"/>
    </source>
</evidence>
<dbReference type="AlphaFoldDB" id="A0A1H3VNF4"/>
<dbReference type="InterPro" id="IPR036264">
    <property type="entry name" value="Bact_exopeptidase_dim_dom"/>
</dbReference>
<proteinExistence type="predicted"/>
<evidence type="ECO:0000313" key="6">
    <source>
        <dbReference type="Proteomes" id="UP000198820"/>
    </source>
</evidence>
<dbReference type="Pfam" id="PF01546">
    <property type="entry name" value="Peptidase_M20"/>
    <property type="match status" value="1"/>
</dbReference>
<keyword evidence="1" id="KW-0645">Protease</keyword>
<keyword evidence="6" id="KW-1185">Reference proteome</keyword>
<keyword evidence="2" id="KW-0479">Metal-binding</keyword>
<gene>
    <name evidence="5" type="ORF">SAMN05421540_101200</name>
</gene>
<dbReference type="RefSeq" id="WP_093238147.1">
    <property type="nucleotide sequence ID" value="NZ_FNQF01000001.1"/>
</dbReference>
<evidence type="ECO:0000256" key="3">
    <source>
        <dbReference type="ARBA" id="ARBA00022801"/>
    </source>
</evidence>
<dbReference type="NCBIfam" id="NF006053">
    <property type="entry name" value="PRK08201.1"/>
    <property type="match status" value="1"/>
</dbReference>
<dbReference type="EMBL" id="FNQF01000001">
    <property type="protein sequence ID" value="SDZ76300.1"/>
    <property type="molecule type" value="Genomic_DNA"/>
</dbReference>
<dbReference type="SUPFAM" id="SSF55031">
    <property type="entry name" value="Bacterial exopeptidase dimerisation domain"/>
    <property type="match status" value="1"/>
</dbReference>
<organism evidence="5 6">
    <name type="scientific">Psychroflexus halocasei</name>
    <dbReference type="NCBI Taxonomy" id="908615"/>
    <lineage>
        <taxon>Bacteria</taxon>
        <taxon>Pseudomonadati</taxon>
        <taxon>Bacteroidota</taxon>
        <taxon>Flavobacteriia</taxon>
        <taxon>Flavobacteriales</taxon>
        <taxon>Flavobacteriaceae</taxon>
        <taxon>Psychroflexus</taxon>
    </lineage>
</organism>
<dbReference type="Proteomes" id="UP000198820">
    <property type="component" value="Unassembled WGS sequence"/>
</dbReference>
<dbReference type="GO" id="GO:0046872">
    <property type="term" value="F:metal ion binding"/>
    <property type="evidence" value="ECO:0007669"/>
    <property type="project" value="UniProtKB-KW"/>
</dbReference>
<evidence type="ECO:0000259" key="4">
    <source>
        <dbReference type="Pfam" id="PF07687"/>
    </source>
</evidence>
<dbReference type="InterPro" id="IPR011650">
    <property type="entry name" value="Peptidase_M20_dimer"/>
</dbReference>
<dbReference type="NCBIfam" id="NF005914">
    <property type="entry name" value="PRK07907.1"/>
    <property type="match status" value="1"/>
</dbReference>
<dbReference type="FunFam" id="3.30.70.360:FF:000016">
    <property type="entry name" value="Peptidase family M20/M25/M40"/>
    <property type="match status" value="1"/>
</dbReference>
<accession>A0A1H3VNF4</accession>
<dbReference type="GO" id="GO:0008233">
    <property type="term" value="F:peptidase activity"/>
    <property type="evidence" value="ECO:0007669"/>
    <property type="project" value="UniProtKB-KW"/>
</dbReference>
<dbReference type="PANTHER" id="PTHR43270">
    <property type="entry name" value="BETA-ALA-HIS DIPEPTIDASE"/>
    <property type="match status" value="1"/>
</dbReference>
<dbReference type="Gene3D" id="3.30.70.360">
    <property type="match status" value="1"/>
</dbReference>
<sequence length="464" mass="51398">MLSPKDYIEKNKDAFLNELIELLKIPSVSADPAFKDDVNAAAKVVKKSLLAAGCDTAEVCETPGLPIVYGEKIIDPKLPTVLVYGHYDVQPPDPIDLWTSPPFEPVIKKTDIHPEGAIFARGACDDKGQMFMHVKALQYMTETDNLPCNVKFMIEGEEEVGSVSLEWFLERNQDKLENDVILISDTGMISKDTPSITTGLRGLSYVEVEVTGPNRDLHSGLYGGAVANPINILNKMIASLQDEDNRITVPGFYDKVEELSKEERQKMAEAPFDLDEYKEHIGIPDVRGEKAYSTLERASIRPTLDVNGIWGGYIGEGAKTVIASKAYAKISMRLVPNHNWEEITELFKKHFESIAPAGVTVEVKPHHGGQAYVTPIDGIEYKAADLAFKDTFGKDAIPLRSGGSIPIVSLFEGYLKSKTILMGFGLNSDAIHSPNEHFGVWNFLKGIETIPYFYKHFTDLKTKS</sequence>
<name>A0A1H3VNF4_9FLAO</name>
<dbReference type="SUPFAM" id="SSF53187">
    <property type="entry name" value="Zn-dependent exopeptidases"/>
    <property type="match status" value="1"/>
</dbReference>
<dbReference type="InterPro" id="IPR002933">
    <property type="entry name" value="Peptidase_M20"/>
</dbReference>
<dbReference type="Pfam" id="PF07687">
    <property type="entry name" value="M20_dimer"/>
    <property type="match status" value="1"/>
</dbReference>
<dbReference type="InterPro" id="IPR051458">
    <property type="entry name" value="Cyt/Met_Dipeptidase"/>
</dbReference>
<evidence type="ECO:0000313" key="5">
    <source>
        <dbReference type="EMBL" id="SDZ76300.1"/>
    </source>
</evidence>
<dbReference type="STRING" id="908615.SAMN05421540_101200"/>
<dbReference type="PANTHER" id="PTHR43270:SF12">
    <property type="entry name" value="SUCCINYL-DIAMINOPIMELATE DESUCCINYLASE"/>
    <property type="match status" value="1"/>
</dbReference>
<dbReference type="NCBIfam" id="NF006579">
    <property type="entry name" value="PRK09104.1"/>
    <property type="match status" value="1"/>
</dbReference>
<keyword evidence="3" id="KW-0378">Hydrolase</keyword>
<dbReference type="Gene3D" id="3.40.630.10">
    <property type="entry name" value="Zn peptidases"/>
    <property type="match status" value="1"/>
</dbReference>
<evidence type="ECO:0000256" key="2">
    <source>
        <dbReference type="ARBA" id="ARBA00022723"/>
    </source>
</evidence>